<dbReference type="AlphaFoldDB" id="A0A815N7R4"/>
<keyword evidence="1" id="KW-1133">Transmembrane helix</keyword>
<evidence type="ECO:0000313" key="3">
    <source>
        <dbReference type="EMBL" id="CAF1433368.1"/>
    </source>
</evidence>
<dbReference type="Proteomes" id="UP000677228">
    <property type="component" value="Unassembled WGS sequence"/>
</dbReference>
<dbReference type="Proteomes" id="UP000681722">
    <property type="component" value="Unassembled WGS sequence"/>
</dbReference>
<keyword evidence="1" id="KW-0472">Membrane</keyword>
<dbReference type="EMBL" id="CAJNOQ010018646">
    <property type="protein sequence ID" value="CAF1433368.1"/>
    <property type="molecule type" value="Genomic_DNA"/>
</dbReference>
<gene>
    <name evidence="3" type="ORF">GPM918_LOCUS34094</name>
    <name evidence="2" type="ORF">OVA965_LOCUS2723</name>
    <name evidence="5" type="ORF">SRO942_LOCUS34789</name>
    <name evidence="4" type="ORF">TMI583_LOCUS2722</name>
</gene>
<evidence type="ECO:0000313" key="4">
    <source>
        <dbReference type="EMBL" id="CAF3544254.1"/>
    </source>
</evidence>
<sequence length="165" mass="18407">MSSTTEGHVPSATTLDQDIITENGINLTIITPQVLHYTSTFASSNASHPILTTIKSSDIDGQQTHIIKIIEYAVPLGCVALLLLILTVVKIRHRQRGSNIWLLIRRMRNTNLKLFGTTLRRDSEFSFQSGPMDDSIECRGVVKQKNNNQQKSESIGVKPMASLYR</sequence>
<keyword evidence="6" id="KW-1185">Reference proteome</keyword>
<evidence type="ECO:0000313" key="5">
    <source>
        <dbReference type="EMBL" id="CAF4311482.1"/>
    </source>
</evidence>
<name>A0A815N7R4_9BILA</name>
<dbReference type="Proteomes" id="UP000663829">
    <property type="component" value="Unassembled WGS sequence"/>
</dbReference>
<evidence type="ECO:0000256" key="1">
    <source>
        <dbReference type="SAM" id="Phobius"/>
    </source>
</evidence>
<organism evidence="3 6">
    <name type="scientific">Didymodactylos carnosus</name>
    <dbReference type="NCBI Taxonomy" id="1234261"/>
    <lineage>
        <taxon>Eukaryota</taxon>
        <taxon>Metazoa</taxon>
        <taxon>Spiralia</taxon>
        <taxon>Gnathifera</taxon>
        <taxon>Rotifera</taxon>
        <taxon>Eurotatoria</taxon>
        <taxon>Bdelloidea</taxon>
        <taxon>Philodinida</taxon>
        <taxon>Philodinidae</taxon>
        <taxon>Didymodactylos</taxon>
    </lineage>
</organism>
<reference evidence="3" key="1">
    <citation type="submission" date="2021-02" db="EMBL/GenBank/DDBJ databases">
        <authorList>
            <person name="Nowell W R."/>
        </authorList>
    </citation>
    <scope>NUCLEOTIDE SEQUENCE</scope>
</reference>
<evidence type="ECO:0000313" key="2">
    <source>
        <dbReference type="EMBL" id="CAF0764261.1"/>
    </source>
</evidence>
<protein>
    <submittedName>
        <fullName evidence="3">Uncharacterized protein</fullName>
    </submittedName>
</protein>
<accession>A0A815N7R4</accession>
<dbReference type="EMBL" id="CAJNOK010000602">
    <property type="protein sequence ID" value="CAF0764261.1"/>
    <property type="molecule type" value="Genomic_DNA"/>
</dbReference>
<feature type="transmembrane region" description="Helical" evidence="1">
    <location>
        <begin position="69"/>
        <end position="89"/>
    </location>
</feature>
<keyword evidence="1" id="KW-0812">Transmembrane</keyword>
<dbReference type="EMBL" id="CAJOBC010084083">
    <property type="protein sequence ID" value="CAF4311482.1"/>
    <property type="molecule type" value="Genomic_DNA"/>
</dbReference>
<proteinExistence type="predicted"/>
<comment type="caution">
    <text evidence="3">The sequence shown here is derived from an EMBL/GenBank/DDBJ whole genome shotgun (WGS) entry which is preliminary data.</text>
</comment>
<dbReference type="Proteomes" id="UP000682733">
    <property type="component" value="Unassembled WGS sequence"/>
</dbReference>
<dbReference type="EMBL" id="CAJOBA010000602">
    <property type="protein sequence ID" value="CAF3544254.1"/>
    <property type="molecule type" value="Genomic_DNA"/>
</dbReference>
<evidence type="ECO:0000313" key="6">
    <source>
        <dbReference type="Proteomes" id="UP000663829"/>
    </source>
</evidence>